<name>A0ACB9SHR3_HOLOL</name>
<protein>
    <submittedName>
        <fullName evidence="1">Cdc42 gtpase-activating protein</fullName>
    </submittedName>
</protein>
<sequence length="574" mass="63575">MFVPLQMALKLYLEKLCCIVNNSLNCGPVLNWLQMDNKGHRLLVPSEESRSINTPAVAAAYSIRRYVSQVVGVEPDQTGVEEARQADRLLPELHPEQAVAPPPEAIGHIEGEGVRLRPRRTPIELRSRYTDGAQGTTESVVHVPTVPEFRERRPGVQPVEQELGHRQGATAQDEGSRSEVTAAPLPDVGVPDEASGESSETRLENGNDDEERGHRVGAEPAQIGGTRRGRGGRVAGGRRTGCGNGIPNMLRRLDLLRSSTASAGGRGLRRRRDRRQRGPPTIDTVTETFPPEELGHFDADEADHFFKNNIVGRKRHSSGWRSFFSKNRNSPQNSLSKNRKASTPGIVTTEKCGGSGGGGAETVMAEMRRKLRTVKSAESLTSGISEVPLNNEIIDSLGPLQCLHKPPGHNRSVSHDSYFDTIQNSHNNSEGSLLDLSEIQLNFDLEESEMRIFSEDESLVSSPRIQKDKKIKKIIVDCSNLETNYKVSCARCLKSNIEHFNKAQEYCKKGAYTSHIETEESEDEIENMGKRITKKPMKILDSETEISGQSSEEEASRINRKKDLPSQTARHKIF</sequence>
<dbReference type="EMBL" id="CM043023">
    <property type="protein sequence ID" value="KAI4454735.1"/>
    <property type="molecule type" value="Genomic_DNA"/>
</dbReference>
<proteinExistence type="predicted"/>
<accession>A0ACB9SHR3</accession>
<keyword evidence="2" id="KW-1185">Reference proteome</keyword>
<evidence type="ECO:0000313" key="1">
    <source>
        <dbReference type="EMBL" id="KAI4454735.1"/>
    </source>
</evidence>
<dbReference type="Proteomes" id="UP001056778">
    <property type="component" value="Chromosome 9"/>
</dbReference>
<evidence type="ECO:0000313" key="2">
    <source>
        <dbReference type="Proteomes" id="UP001056778"/>
    </source>
</evidence>
<comment type="caution">
    <text evidence="1">The sequence shown here is derived from an EMBL/GenBank/DDBJ whole genome shotgun (WGS) entry which is preliminary data.</text>
</comment>
<reference evidence="1" key="1">
    <citation type="submission" date="2022-04" db="EMBL/GenBank/DDBJ databases">
        <title>Chromosome-scale genome assembly of Holotrichia oblita Faldermann.</title>
        <authorList>
            <person name="Rongchong L."/>
        </authorList>
    </citation>
    <scope>NUCLEOTIDE SEQUENCE</scope>
    <source>
        <strain evidence="1">81SQS9</strain>
    </source>
</reference>
<organism evidence="1 2">
    <name type="scientific">Holotrichia oblita</name>
    <name type="common">Chafer beetle</name>
    <dbReference type="NCBI Taxonomy" id="644536"/>
    <lineage>
        <taxon>Eukaryota</taxon>
        <taxon>Metazoa</taxon>
        <taxon>Ecdysozoa</taxon>
        <taxon>Arthropoda</taxon>
        <taxon>Hexapoda</taxon>
        <taxon>Insecta</taxon>
        <taxon>Pterygota</taxon>
        <taxon>Neoptera</taxon>
        <taxon>Endopterygota</taxon>
        <taxon>Coleoptera</taxon>
        <taxon>Polyphaga</taxon>
        <taxon>Scarabaeiformia</taxon>
        <taxon>Scarabaeidae</taxon>
        <taxon>Melolonthinae</taxon>
        <taxon>Holotrichia</taxon>
    </lineage>
</organism>
<gene>
    <name evidence="1" type="ORF">MML48_9g00001897</name>
</gene>